<dbReference type="AlphaFoldDB" id="A0A9W6KJU6"/>
<dbReference type="GO" id="GO:0005737">
    <property type="term" value="C:cytoplasm"/>
    <property type="evidence" value="ECO:0007669"/>
    <property type="project" value="TreeGrafter"/>
</dbReference>
<dbReference type="GO" id="GO:0008610">
    <property type="term" value="P:lipid biosynthetic process"/>
    <property type="evidence" value="ECO:0007669"/>
    <property type="project" value="UniProtKB-ARBA"/>
</dbReference>
<proteinExistence type="predicted"/>
<name>A0A9W6KJU6_9ACTN</name>
<dbReference type="SUPFAM" id="SSF52777">
    <property type="entry name" value="CoA-dependent acyltransferases"/>
    <property type="match status" value="2"/>
</dbReference>
<dbReference type="GO" id="GO:0031177">
    <property type="term" value="F:phosphopantetheine binding"/>
    <property type="evidence" value="ECO:0007669"/>
    <property type="project" value="TreeGrafter"/>
</dbReference>
<dbReference type="InterPro" id="IPR023213">
    <property type="entry name" value="CAT-like_dom_sf"/>
</dbReference>
<dbReference type="PANTHER" id="PTHR45527:SF1">
    <property type="entry name" value="FATTY ACID SYNTHASE"/>
    <property type="match status" value="1"/>
</dbReference>
<dbReference type="PANTHER" id="PTHR45527">
    <property type="entry name" value="NONRIBOSOMAL PEPTIDE SYNTHETASE"/>
    <property type="match status" value="1"/>
</dbReference>
<feature type="domain" description="Condensation" evidence="1">
    <location>
        <begin position="59"/>
        <end position="343"/>
    </location>
</feature>
<dbReference type="InterPro" id="IPR001242">
    <property type="entry name" value="Condensation_dom"/>
</dbReference>
<dbReference type="Gene3D" id="3.30.559.30">
    <property type="entry name" value="Nonribosomal peptide synthetase, condensation domain"/>
    <property type="match status" value="1"/>
</dbReference>
<protein>
    <recommendedName>
        <fullName evidence="1">Condensation domain-containing protein</fullName>
    </recommendedName>
</protein>
<organism evidence="2 3">
    <name type="scientific">Dactylosporangium matsuzakiense</name>
    <dbReference type="NCBI Taxonomy" id="53360"/>
    <lineage>
        <taxon>Bacteria</taxon>
        <taxon>Bacillati</taxon>
        <taxon>Actinomycetota</taxon>
        <taxon>Actinomycetes</taxon>
        <taxon>Micromonosporales</taxon>
        <taxon>Micromonosporaceae</taxon>
        <taxon>Dactylosporangium</taxon>
    </lineage>
</organism>
<comment type="caution">
    <text evidence="2">The sequence shown here is derived from an EMBL/GenBank/DDBJ whole genome shotgun (WGS) entry which is preliminary data.</text>
</comment>
<dbReference type="Proteomes" id="UP001143480">
    <property type="component" value="Unassembled WGS sequence"/>
</dbReference>
<keyword evidence="3" id="KW-1185">Reference proteome</keyword>
<accession>A0A9W6KJU6</accession>
<reference evidence="2" key="1">
    <citation type="journal article" date="2014" name="Int. J. Syst. Evol. Microbiol.">
        <title>Complete genome sequence of Corynebacterium casei LMG S-19264T (=DSM 44701T), isolated from a smear-ripened cheese.</title>
        <authorList>
            <consortium name="US DOE Joint Genome Institute (JGI-PGF)"/>
            <person name="Walter F."/>
            <person name="Albersmeier A."/>
            <person name="Kalinowski J."/>
            <person name="Ruckert C."/>
        </authorList>
    </citation>
    <scope>NUCLEOTIDE SEQUENCE</scope>
    <source>
        <strain evidence="2">VKM Ac-1321</strain>
    </source>
</reference>
<dbReference type="EMBL" id="BSFP01000021">
    <property type="protein sequence ID" value="GLL02145.1"/>
    <property type="molecule type" value="Genomic_DNA"/>
</dbReference>
<evidence type="ECO:0000259" key="1">
    <source>
        <dbReference type="Pfam" id="PF00668"/>
    </source>
</evidence>
<evidence type="ECO:0000313" key="3">
    <source>
        <dbReference type="Proteomes" id="UP001143480"/>
    </source>
</evidence>
<evidence type="ECO:0000313" key="2">
    <source>
        <dbReference type="EMBL" id="GLL02145.1"/>
    </source>
</evidence>
<dbReference type="GO" id="GO:0043041">
    <property type="term" value="P:amino acid activation for nonribosomal peptide biosynthetic process"/>
    <property type="evidence" value="ECO:0007669"/>
    <property type="project" value="TreeGrafter"/>
</dbReference>
<dbReference type="GO" id="GO:0044550">
    <property type="term" value="P:secondary metabolite biosynthetic process"/>
    <property type="evidence" value="ECO:0007669"/>
    <property type="project" value="TreeGrafter"/>
</dbReference>
<sequence length="451" mass="48345">MSGADDRIIDEPASRHHYRRVSKLAGSYRSPTAELLTWIETENPGHVGAPGFVAVAAYQVIGAVEAPAMQAALDDLVVQHRILSTELIHSHDGYRHQPTAAGPAPFRFVDAEAMRAPTPSGEVPQALLDAMHQPGALIGAVLGRHARDRHTLVLIASHATVDYWSLELLARDLTRAYDRRVHGTRPDPAAHQFERSAQAAYGRLDAGRVQRAQAYWRRLLADAPVVAAPSPAAGSFSAERRFDLRLDRADVALAASGAGTTPFVVLLTGYACALADVAGTGEVVVPLFTSGRARTDWETVGPFMNVVAARVDLRGDPSPKEALGRTHRAFVAALAHEVPLAALLSGQPHIAALFSASGTPVGGFELIQFPPPEPLPLPLARIPVGPRHGATVLPLSGLLCWLEADRPNGFAGTIRYRPGLFDSAWIDRLITHLTEHVHVLAGLRRDSAAAR</sequence>
<reference evidence="2" key="2">
    <citation type="submission" date="2023-01" db="EMBL/GenBank/DDBJ databases">
        <authorList>
            <person name="Sun Q."/>
            <person name="Evtushenko L."/>
        </authorList>
    </citation>
    <scope>NUCLEOTIDE SEQUENCE</scope>
    <source>
        <strain evidence="2">VKM Ac-1321</strain>
    </source>
</reference>
<gene>
    <name evidence="2" type="ORF">GCM10017581_038870</name>
</gene>
<dbReference type="Pfam" id="PF00668">
    <property type="entry name" value="Condensation"/>
    <property type="match status" value="1"/>
</dbReference>
<dbReference type="GO" id="GO:0003824">
    <property type="term" value="F:catalytic activity"/>
    <property type="evidence" value="ECO:0007669"/>
    <property type="project" value="InterPro"/>
</dbReference>
<dbReference type="Gene3D" id="3.30.559.10">
    <property type="entry name" value="Chloramphenicol acetyltransferase-like domain"/>
    <property type="match status" value="1"/>
</dbReference>